<name>B3JDW7_9BACT</name>
<dbReference type="HOGENOM" id="CLU_896173_0_0_10"/>
<organism evidence="1 2">
    <name type="scientific">Phocaeicola coprocola DSM 17136</name>
    <dbReference type="NCBI Taxonomy" id="470145"/>
    <lineage>
        <taxon>Bacteria</taxon>
        <taxon>Pseudomonadati</taxon>
        <taxon>Bacteroidota</taxon>
        <taxon>Bacteroidia</taxon>
        <taxon>Bacteroidales</taxon>
        <taxon>Bacteroidaceae</taxon>
        <taxon>Phocaeicola</taxon>
    </lineage>
</organism>
<dbReference type="RefSeq" id="WP_007567903.1">
    <property type="nucleotide sequence ID" value="NZ_DS981464.1"/>
</dbReference>
<evidence type="ECO:0000313" key="2">
    <source>
        <dbReference type="Proteomes" id="UP000003146"/>
    </source>
</evidence>
<dbReference type="EMBL" id="ABIY02000005">
    <property type="protein sequence ID" value="EDV02874.1"/>
    <property type="molecule type" value="Genomic_DNA"/>
</dbReference>
<dbReference type="STRING" id="470145.BACCOP_00055"/>
<proteinExistence type="predicted"/>
<dbReference type="Proteomes" id="UP000003146">
    <property type="component" value="Unassembled WGS sequence"/>
</dbReference>
<accession>B3JDW7</accession>
<protein>
    <submittedName>
        <fullName evidence="1">Uncharacterized protein</fullName>
    </submittedName>
</protein>
<sequence length="299" mass="35523">MKKWQKMINKIVLMEIIMLSNSSVIFAQSKKYNPYYYPKLREYVDCNQIDFSSEYKKWLIPDNSEKFVDITHELLGNGYVFERALFNSEQFTYENIDGESYYKETSFNGILGDKYTRIEIFIHPEVERIDSLTFTVNGKTKVGKNICDFIGEIFIEHIYKVWERANDPDSPNYYVMVCNYLFTEDKEQFGTGFFKGTYGAYCYIDEANKKVCLDIDAGGGELNNRNYVGIWQSYKTKAVKRCIWGDYRLPYTFDFDIGDEDMHVNPKYNSPEWEEWQSEIVNPEEKKHWWEDSQKEGCR</sequence>
<evidence type="ECO:0000313" key="1">
    <source>
        <dbReference type="EMBL" id="EDV02874.1"/>
    </source>
</evidence>
<dbReference type="OrthoDB" id="880022at2"/>
<reference evidence="1 2" key="2">
    <citation type="submission" date="2008-04" db="EMBL/GenBank/DDBJ databases">
        <authorList>
            <person name="Fulton L."/>
            <person name="Clifton S."/>
            <person name="Fulton B."/>
            <person name="Xu J."/>
            <person name="Minx P."/>
            <person name="Pepin K.H."/>
            <person name="Johnson M."/>
            <person name="Thiruvilangam P."/>
            <person name="Bhonagiri V."/>
            <person name="Nash W.E."/>
            <person name="Mardis E.R."/>
            <person name="Wilson R.K."/>
        </authorList>
    </citation>
    <scope>NUCLEOTIDE SEQUENCE [LARGE SCALE GENOMIC DNA]</scope>
    <source>
        <strain evidence="1 2">DSM 17136</strain>
    </source>
</reference>
<dbReference type="AlphaFoldDB" id="B3JDW7"/>
<reference evidence="1 2" key="1">
    <citation type="submission" date="2008-04" db="EMBL/GenBank/DDBJ databases">
        <title>Draft genome sequence of Bacteroides coprocola (DSM 17136).</title>
        <authorList>
            <person name="Sudarsanam P."/>
            <person name="Ley R."/>
            <person name="Guruge J."/>
            <person name="Turnbaugh P.J."/>
            <person name="Mahowald M."/>
            <person name="Liep D."/>
            <person name="Gordon J."/>
        </authorList>
    </citation>
    <scope>NUCLEOTIDE SEQUENCE [LARGE SCALE GENOMIC DNA]</scope>
    <source>
        <strain evidence="1 2">DSM 17136</strain>
    </source>
</reference>
<gene>
    <name evidence="1" type="ORF">BACCOP_00055</name>
</gene>
<comment type="caution">
    <text evidence="1">The sequence shown here is derived from an EMBL/GenBank/DDBJ whole genome shotgun (WGS) entry which is preliminary data.</text>
</comment>
<dbReference type="eggNOG" id="ENOG5032SST">
    <property type="taxonomic scope" value="Bacteria"/>
</dbReference>